<accession>A0AAQ3SWD7</accession>
<proteinExistence type="predicted"/>
<feature type="domain" description="hAT-like transposase RNase-H fold" evidence="8">
    <location>
        <begin position="254"/>
        <end position="353"/>
    </location>
</feature>
<evidence type="ECO:0000313" key="10">
    <source>
        <dbReference type="Proteomes" id="UP001341281"/>
    </source>
</evidence>
<dbReference type="InterPro" id="IPR012337">
    <property type="entry name" value="RNaseH-like_sf"/>
</dbReference>
<dbReference type="InterPro" id="IPR008906">
    <property type="entry name" value="HATC_C_dom"/>
</dbReference>
<dbReference type="InterPro" id="IPR025525">
    <property type="entry name" value="hAT-like_transposase_RNase-H"/>
</dbReference>
<evidence type="ECO:0000259" key="7">
    <source>
        <dbReference type="Pfam" id="PF05699"/>
    </source>
</evidence>
<evidence type="ECO:0000256" key="6">
    <source>
        <dbReference type="ARBA" id="ARBA00023242"/>
    </source>
</evidence>
<dbReference type="GO" id="GO:0008270">
    <property type="term" value="F:zinc ion binding"/>
    <property type="evidence" value="ECO:0007669"/>
    <property type="project" value="UniProtKB-KW"/>
</dbReference>
<evidence type="ECO:0000256" key="3">
    <source>
        <dbReference type="ARBA" id="ARBA00022771"/>
    </source>
</evidence>
<dbReference type="EMBL" id="CP144747">
    <property type="protein sequence ID" value="WVZ62003.1"/>
    <property type="molecule type" value="Genomic_DNA"/>
</dbReference>
<evidence type="ECO:0000256" key="4">
    <source>
        <dbReference type="ARBA" id="ARBA00022833"/>
    </source>
</evidence>
<name>A0AAQ3SWD7_PASNO</name>
<keyword evidence="10" id="KW-1185">Reference proteome</keyword>
<dbReference type="Pfam" id="PF05699">
    <property type="entry name" value="Dimer_Tnp_hAT"/>
    <property type="match status" value="1"/>
</dbReference>
<dbReference type="InterPro" id="IPR052035">
    <property type="entry name" value="ZnF_BED_domain_contain"/>
</dbReference>
<dbReference type="Proteomes" id="UP001341281">
    <property type="component" value="Chromosome 03"/>
</dbReference>
<keyword evidence="2" id="KW-0479">Metal-binding</keyword>
<dbReference type="Pfam" id="PF14372">
    <property type="entry name" value="hAT-like_RNase-H"/>
    <property type="match status" value="1"/>
</dbReference>
<dbReference type="PANTHER" id="PTHR46481">
    <property type="entry name" value="ZINC FINGER BED DOMAIN-CONTAINING PROTEIN 4"/>
    <property type="match status" value="1"/>
</dbReference>
<organism evidence="9 10">
    <name type="scientific">Paspalum notatum var. saurae</name>
    <dbReference type="NCBI Taxonomy" id="547442"/>
    <lineage>
        <taxon>Eukaryota</taxon>
        <taxon>Viridiplantae</taxon>
        <taxon>Streptophyta</taxon>
        <taxon>Embryophyta</taxon>
        <taxon>Tracheophyta</taxon>
        <taxon>Spermatophyta</taxon>
        <taxon>Magnoliopsida</taxon>
        <taxon>Liliopsida</taxon>
        <taxon>Poales</taxon>
        <taxon>Poaceae</taxon>
        <taxon>PACMAD clade</taxon>
        <taxon>Panicoideae</taxon>
        <taxon>Andropogonodae</taxon>
        <taxon>Paspaleae</taxon>
        <taxon>Paspalinae</taxon>
        <taxon>Paspalum</taxon>
    </lineage>
</organism>
<keyword evidence="4" id="KW-0862">Zinc</keyword>
<evidence type="ECO:0008006" key="11">
    <source>
        <dbReference type="Google" id="ProtNLM"/>
    </source>
</evidence>
<protein>
    <recommendedName>
        <fullName evidence="11">Transposase</fullName>
    </recommendedName>
</protein>
<evidence type="ECO:0000256" key="1">
    <source>
        <dbReference type="ARBA" id="ARBA00004123"/>
    </source>
</evidence>
<evidence type="ECO:0000313" key="9">
    <source>
        <dbReference type="EMBL" id="WVZ62003.1"/>
    </source>
</evidence>
<feature type="domain" description="HAT C-terminal dimerisation" evidence="7">
    <location>
        <begin position="398"/>
        <end position="435"/>
    </location>
</feature>
<keyword evidence="5" id="KW-0238">DNA-binding</keyword>
<sequence length="459" mass="53260">MSNFKMVCRKTIHNDCLKEFVKEKRDLQVFFKTTDLWTSNRMMGYICIIAHFVDDDWKPQKRIVKFTAMETPHTGVAMFNTMVKFIREWNIEDKLFAVTLDNASNNGAMMKLLKAHLLNKNMLFCGGRLFRQHCGAHVTNLTCQAGLEFLSPIISKIRESVKYIRSSPARKEKFEEIVAQLGISYGKRPTLDVCTRWNSTYMMLDTAKEFRQVFNSLEIQDPNYTFNPSHEEWDNAATVCRLLKVFYEATNVISGTKYPTANLYLHEMLKVKLTLDQQTFEEESEMHSMLKYMKKKFDKYWKVSWLDLCIPMVLDPQFKLNYIEFRFDLEFGDEAIGMITKIKNVIQGLFNEYLKLNGNGLDPRSQGVDIEMGTTDDDPLATWDRHVTVRAQSGGEASLELESYLSKYMIKSTSDFRSRMTPETVEALVCLQDWIRASGNTQRSMDSVHDITVEGEEEP</sequence>
<comment type="subcellular location">
    <subcellularLocation>
        <location evidence="1">Nucleus</location>
    </subcellularLocation>
</comment>
<reference evidence="9 10" key="1">
    <citation type="submission" date="2024-02" db="EMBL/GenBank/DDBJ databases">
        <title>High-quality chromosome-scale genome assembly of Pensacola bahiagrass (Paspalum notatum Flugge var. saurae).</title>
        <authorList>
            <person name="Vega J.M."/>
            <person name="Podio M."/>
            <person name="Orjuela J."/>
            <person name="Siena L.A."/>
            <person name="Pessino S.C."/>
            <person name="Combes M.C."/>
            <person name="Mariac C."/>
            <person name="Albertini E."/>
            <person name="Pupilli F."/>
            <person name="Ortiz J.P.A."/>
            <person name="Leblanc O."/>
        </authorList>
    </citation>
    <scope>NUCLEOTIDE SEQUENCE [LARGE SCALE GENOMIC DNA]</scope>
    <source>
        <strain evidence="9">R1</strain>
        <tissue evidence="9">Leaf</tissue>
    </source>
</reference>
<keyword evidence="3" id="KW-0863">Zinc-finger</keyword>
<dbReference type="AlphaFoldDB" id="A0AAQ3SWD7"/>
<dbReference type="PANTHER" id="PTHR46481:SF10">
    <property type="entry name" value="ZINC FINGER BED DOMAIN-CONTAINING PROTEIN 39"/>
    <property type="match status" value="1"/>
</dbReference>
<gene>
    <name evidence="9" type="ORF">U9M48_011804</name>
</gene>
<dbReference type="GO" id="GO:0003677">
    <property type="term" value="F:DNA binding"/>
    <property type="evidence" value="ECO:0007669"/>
    <property type="project" value="UniProtKB-KW"/>
</dbReference>
<keyword evidence="6" id="KW-0539">Nucleus</keyword>
<dbReference type="SUPFAM" id="SSF53098">
    <property type="entry name" value="Ribonuclease H-like"/>
    <property type="match status" value="1"/>
</dbReference>
<evidence type="ECO:0000256" key="5">
    <source>
        <dbReference type="ARBA" id="ARBA00023125"/>
    </source>
</evidence>
<dbReference type="GO" id="GO:0005634">
    <property type="term" value="C:nucleus"/>
    <property type="evidence" value="ECO:0007669"/>
    <property type="project" value="UniProtKB-SubCell"/>
</dbReference>
<evidence type="ECO:0000259" key="8">
    <source>
        <dbReference type="Pfam" id="PF14372"/>
    </source>
</evidence>
<evidence type="ECO:0000256" key="2">
    <source>
        <dbReference type="ARBA" id="ARBA00022723"/>
    </source>
</evidence>
<dbReference type="GO" id="GO:0046983">
    <property type="term" value="F:protein dimerization activity"/>
    <property type="evidence" value="ECO:0007669"/>
    <property type="project" value="InterPro"/>
</dbReference>